<dbReference type="InterPro" id="IPR029044">
    <property type="entry name" value="Nucleotide-diphossugar_trans"/>
</dbReference>
<dbReference type="AlphaFoldDB" id="H3RDL5"/>
<dbReference type="KEGG" id="pstw:DSJ_12415"/>
<gene>
    <name evidence="2" type="ORF">CKS_2663</name>
    <name evidence="1" type="ORF">DSJ_12415</name>
</gene>
<evidence type="ECO:0000313" key="3">
    <source>
        <dbReference type="Proteomes" id="UP000005050"/>
    </source>
</evidence>
<evidence type="ECO:0000313" key="2">
    <source>
        <dbReference type="EMBL" id="EHU00454.1"/>
    </source>
</evidence>
<dbReference type="PANTHER" id="PTHR43179">
    <property type="entry name" value="RHAMNOSYLTRANSFERASE WBBL"/>
    <property type="match status" value="1"/>
</dbReference>
<evidence type="ECO:0000313" key="4">
    <source>
        <dbReference type="Proteomes" id="UP000192380"/>
    </source>
</evidence>
<sequence>MRGFTFPYLLLAPDYIESSSGVQVIHQLCHMINEQGGKAWMVNCRVNPEWNTPVINSEDWKVIQNSGQPWIAIYPEIVSGNPLSAPVCVRYMLNREGVIMNNRIHEGPDDLFFWYRNEFAEKAVDPQILGIESFDLQLFCDDNPQKDLNILYLNRVPESVVDFSQLPADTKILSMANPLTLKELAVVLKRTRVFYSYESSGTCAMAILCGSPVVALTAPGYEKYAITQETLRDNGGAGFCWENTQEAIDTERQNLWKMRDYFLVRRARSQQQFENFVTLTQEKAEQRAAQDKRHALNDWLYKRQLPAPAEEVQSPSSLPLLRMLIAVQPGSEADRTSTLNALLPQLDQVTGCTVLLATPQETCHVSDDRVFQIRSDVWLNEINCHLEQNVYDWIYVVPAGCQFTAESLRLLAEALHSRTGCAFVYADEGLSDKEGKIHPHFKPAFCPDLFLSQPSLYLKRGIFARNALMAIGGFNADLSACYELDAITRLLATRDSNVFGHVSEVFTVTPLNSCVAQDLQQEHAVLQSYLQQQGFSQGVVEHQPGKPWRLKYSTEPVISLSIILVAGTDIHQLQCCITTLFEQTHQPVCQLIVIVTPATSEAITAWLTTNLSTASVNINILKSHGSQTQEAAINEAVGQAEGEFLLLLDPRVLFVSRGWLEALACHALRHDVVCVAPHIINLDSQILCAGEILGVRGLSFPVGYAERWGNAGYLSRYQSDCSYSTLATDCLLIRKDRWLEVGGFDTAYTQPLLARLDLNLRLVQQGGRAICTPYSVVAKQEAVTDFPPQYALSPSQELDRFYHAWLPVLADDPAYNKNLSLNRTLFTADSTLVTGWNPLKPGETRTVIFIAQDQNNTGVQRFIIALDRLMNAGGVKSVLLEQIPSAPELLRHHPDELVISGELTDLACQTIRQLKNAITCRVHYLIQDDPNARKYKKLIEDNFIDNWLTYSDALANWLKKRHKPVVILPNVLVQPCQDRVKQKKDKCRVVCFTYDLRKKDYELLTPAITASAEKLDWIVIGHCPPEWLPYIRETYRFQTEARLVAQLLHCDADIAVLPRCNNDENRYKDNNVLMQLAVMGIPAMYSDHPTFGESVPGWRVKHNPNAWKEAIATLCADTSLSDTLSQPLKEKAYNEVNQDALMTLFGRIQALSEATQA</sequence>
<reference evidence="1 4" key="3">
    <citation type="submission" date="2016-10" db="EMBL/GenBank/DDBJ databases">
        <title>Complete Genome Assembly of Pantoea stewartii subsp. stewartii DC283, a Corn Pathogen.</title>
        <authorList>
            <person name="Duong D.A."/>
            <person name="Stevens A.M."/>
            <person name="Jensen R.V."/>
        </authorList>
    </citation>
    <scope>NUCLEOTIDE SEQUENCE [LARGE SCALE GENOMIC DNA]</scope>
    <source>
        <strain evidence="1 4">DC283</strain>
    </source>
</reference>
<reference evidence="2" key="2">
    <citation type="submission" date="2012-01" db="EMBL/GenBank/DDBJ databases">
        <authorList>
            <person name="Biehl B.S."/>
            <person name="Ding Y."/>
            <person name="Dugan-Rocha S.P."/>
            <person name="Gibbs R.A."/>
            <person name="Glasner J.D."/>
            <person name="Kovar C."/>
            <person name="Muzny D.M."/>
            <person name="Neeno-Eckwall E.C."/>
            <person name="Perna N.T."/>
            <person name="Qin X."/>
            <person name="von Bodman S.B."/>
            <person name="Weinstock G.M."/>
        </authorList>
    </citation>
    <scope>NUCLEOTIDE SEQUENCE</scope>
    <source>
        <strain evidence="2">DC283</strain>
    </source>
</reference>
<dbReference type="STRING" id="660596.DSJ_12415"/>
<evidence type="ECO:0000313" key="1">
    <source>
        <dbReference type="EMBL" id="ARF50068.1"/>
    </source>
</evidence>
<dbReference type="SUPFAM" id="SSF53448">
    <property type="entry name" value="Nucleotide-diphospho-sugar transferases"/>
    <property type="match status" value="1"/>
</dbReference>
<dbReference type="RefSeq" id="WP_006119480.1">
    <property type="nucleotide sequence ID" value="NZ_AHIE01000017.1"/>
</dbReference>
<dbReference type="eggNOG" id="COG1216">
    <property type="taxonomic scope" value="Bacteria"/>
</dbReference>
<proteinExistence type="predicted"/>
<dbReference type="EMBL" id="AHIE01000017">
    <property type="protein sequence ID" value="EHU00454.1"/>
    <property type="molecule type" value="Genomic_DNA"/>
</dbReference>
<protein>
    <submittedName>
        <fullName evidence="2">Family 2 glycosyl transferase</fullName>
    </submittedName>
    <submittedName>
        <fullName evidence="1">Glycosyl transferase family 2</fullName>
    </submittedName>
</protein>
<dbReference type="PANTHER" id="PTHR43179:SF7">
    <property type="entry name" value="RHAMNOSYLTRANSFERASE WBBL"/>
    <property type="match status" value="1"/>
</dbReference>
<dbReference type="Gene3D" id="3.90.550.10">
    <property type="entry name" value="Spore Coat Polysaccharide Biosynthesis Protein SpsA, Chain A"/>
    <property type="match status" value="2"/>
</dbReference>
<name>H3RDL5_PANSE</name>
<dbReference type="EMBL" id="CP017581">
    <property type="protein sequence ID" value="ARF50068.1"/>
    <property type="molecule type" value="Genomic_DNA"/>
</dbReference>
<dbReference type="OrthoDB" id="9179784at2"/>
<keyword evidence="2" id="KW-0808">Transferase</keyword>
<accession>H3RDL5</accession>
<organism evidence="2 3">
    <name type="scientific">Pantoea stewartii subsp. stewartii DC283</name>
    <dbReference type="NCBI Taxonomy" id="660596"/>
    <lineage>
        <taxon>Bacteria</taxon>
        <taxon>Pseudomonadati</taxon>
        <taxon>Pseudomonadota</taxon>
        <taxon>Gammaproteobacteria</taxon>
        <taxon>Enterobacterales</taxon>
        <taxon>Erwiniaceae</taxon>
        <taxon>Pantoea</taxon>
    </lineage>
</organism>
<dbReference type="Proteomes" id="UP000192380">
    <property type="component" value="Chromosome"/>
</dbReference>
<dbReference type="PATRIC" id="fig|660596.6.peg.2136"/>
<dbReference type="SUPFAM" id="SSF53756">
    <property type="entry name" value="UDP-Glycosyltransferase/glycogen phosphorylase"/>
    <property type="match status" value="1"/>
</dbReference>
<keyword evidence="4" id="KW-1185">Reference proteome</keyword>
<reference evidence="2 3" key="1">
    <citation type="journal article" date="2012" name="Mol. Microbiol.">
        <title>The genetic and structural basis of two distinct terminal side branch residues in stewartan and amylovoran exopolysaccharides and their potential role in host adaptation.</title>
        <authorList>
            <person name="Wang X."/>
            <person name="Yang F."/>
            <person name="von Bodman S.B."/>
        </authorList>
    </citation>
    <scope>NUCLEOTIDE SEQUENCE [LARGE SCALE GENOMIC DNA]</scope>
    <source>
        <strain evidence="2 3">DC283</strain>
    </source>
</reference>
<dbReference type="Proteomes" id="UP000005050">
    <property type="component" value="Unassembled WGS sequence"/>
</dbReference>
<dbReference type="GO" id="GO:0016740">
    <property type="term" value="F:transferase activity"/>
    <property type="evidence" value="ECO:0007669"/>
    <property type="project" value="UniProtKB-KW"/>
</dbReference>